<evidence type="ECO:0000313" key="4">
    <source>
        <dbReference type="Proteomes" id="UP000297832"/>
    </source>
</evidence>
<dbReference type="AlphaFoldDB" id="A0A5F2C6G9"/>
<keyword evidence="1" id="KW-0175">Coiled coil</keyword>
<accession>A0A5F2C6G9</accession>
<dbReference type="Proteomes" id="UP000297832">
    <property type="component" value="Unassembled WGS sequence"/>
</dbReference>
<sequence length="268" mass="31275">MRKIIILLSFLTVVHVLFLEDLYSMSLNEYKEKVRKIQNLSDDKNSHKQAIEQFKSLRNSSLDFADRKKYLNGLEISIFLLANKINDYHLMNDQLQNILREGNQEFIAIEKYSTKQPGVVFEFWLYGYTIPHLVILYVYKNQFGKSSPDTKFNELKSLLTRYNKLSYGRLAGSSSDTTYGDECIHLMYFDNSISPKQKYKYLYELLQVAEGGSSEGNAHLSMALLSKELNDKEQMKEHAGKCIKILESHLDEHLYNETMQNMCKEMIN</sequence>
<dbReference type="EMBL" id="RQGU01000027">
    <property type="protein sequence ID" value="TGM27945.1"/>
    <property type="molecule type" value="Genomic_DNA"/>
</dbReference>
<evidence type="ECO:0000313" key="5">
    <source>
        <dbReference type="Proteomes" id="UP000298057"/>
    </source>
</evidence>
<reference evidence="4 5" key="2">
    <citation type="journal article" date="2019" name="PLoS Negl. Trop. Dis.">
        <title>Revisiting the worldwide diversity of Leptospira species in the environment.</title>
        <authorList>
            <person name="Vincent A.T."/>
            <person name="Schiettekatte O."/>
            <person name="Bourhy P."/>
            <person name="Veyrier F.J."/>
            <person name="Picardeau M."/>
        </authorList>
    </citation>
    <scope>NUCLEOTIDE SEQUENCE [LARGE SCALE GENOMIC DNA]</scope>
    <source>
        <strain evidence="2 4">201702405</strain>
        <strain evidence="5">201702406</strain>
    </source>
</reference>
<dbReference type="Proteomes" id="UP000298057">
    <property type="component" value="Unassembled WGS sequence"/>
</dbReference>
<name>A0A5F2C6G9_9LEPT</name>
<protein>
    <submittedName>
        <fullName evidence="2">Uncharacterized protein</fullName>
    </submittedName>
</protein>
<reference evidence="3" key="1">
    <citation type="submission" date="2018-10" db="EMBL/GenBank/DDBJ databases">
        <authorList>
            <person name="Vincent A.T."/>
            <person name="Schiettekatte O."/>
            <person name="Bourhy P."/>
            <person name="Veyrier F.J."/>
            <person name="Picardeau M."/>
        </authorList>
    </citation>
    <scope>NUCLEOTIDE SEQUENCE</scope>
    <source>
        <strain evidence="3">201702406</strain>
    </source>
</reference>
<dbReference type="RefSeq" id="WP_135625867.1">
    <property type="nucleotide sequence ID" value="NZ_RQGU01000027.1"/>
</dbReference>
<evidence type="ECO:0000313" key="2">
    <source>
        <dbReference type="EMBL" id="TGM10283.1"/>
    </source>
</evidence>
<evidence type="ECO:0000256" key="1">
    <source>
        <dbReference type="SAM" id="Coils"/>
    </source>
</evidence>
<feature type="coiled-coil region" evidence="1">
    <location>
        <begin position="30"/>
        <end position="57"/>
    </location>
</feature>
<organism evidence="2 4">
    <name type="scientific">Leptospira selangorensis</name>
    <dbReference type="NCBI Taxonomy" id="2484982"/>
    <lineage>
        <taxon>Bacteria</taxon>
        <taxon>Pseudomonadati</taxon>
        <taxon>Spirochaetota</taxon>
        <taxon>Spirochaetia</taxon>
        <taxon>Leptospirales</taxon>
        <taxon>Leptospiraceae</taxon>
        <taxon>Leptospira</taxon>
    </lineage>
</organism>
<gene>
    <name evidence="2" type="ORF">EHQ81_19450</name>
    <name evidence="3" type="ORF">EHQ82_01630</name>
</gene>
<dbReference type="EMBL" id="RQGV01000029">
    <property type="protein sequence ID" value="TGM10283.1"/>
    <property type="molecule type" value="Genomic_DNA"/>
</dbReference>
<comment type="caution">
    <text evidence="2">The sequence shown here is derived from an EMBL/GenBank/DDBJ whole genome shotgun (WGS) entry which is preliminary data.</text>
</comment>
<keyword evidence="5" id="KW-1185">Reference proteome</keyword>
<proteinExistence type="predicted"/>
<evidence type="ECO:0000313" key="3">
    <source>
        <dbReference type="EMBL" id="TGM27945.1"/>
    </source>
</evidence>